<protein>
    <submittedName>
        <fullName evidence="1">Uncharacterized protein</fullName>
    </submittedName>
</protein>
<evidence type="ECO:0000313" key="2">
    <source>
        <dbReference type="Proteomes" id="UP000822688"/>
    </source>
</evidence>
<sequence>MKLSRLFKSLVTVHGNGPEEYLKLTKSCMERVQRLTSLSGFISLKFNYSMGIVNILLIS</sequence>
<dbReference type="Proteomes" id="UP000822688">
    <property type="component" value="Chromosome 3"/>
</dbReference>
<gene>
    <name evidence="1" type="ORF">KC19_3G185100</name>
</gene>
<comment type="caution">
    <text evidence="1">The sequence shown here is derived from an EMBL/GenBank/DDBJ whole genome shotgun (WGS) entry which is preliminary data.</text>
</comment>
<accession>A0A8T0IJZ0</accession>
<organism evidence="1 2">
    <name type="scientific">Ceratodon purpureus</name>
    <name type="common">Fire moss</name>
    <name type="synonym">Dicranum purpureum</name>
    <dbReference type="NCBI Taxonomy" id="3225"/>
    <lineage>
        <taxon>Eukaryota</taxon>
        <taxon>Viridiplantae</taxon>
        <taxon>Streptophyta</taxon>
        <taxon>Embryophyta</taxon>
        <taxon>Bryophyta</taxon>
        <taxon>Bryophytina</taxon>
        <taxon>Bryopsida</taxon>
        <taxon>Dicranidae</taxon>
        <taxon>Pseudoditrichales</taxon>
        <taxon>Ditrichaceae</taxon>
        <taxon>Ceratodon</taxon>
    </lineage>
</organism>
<evidence type="ECO:0000313" key="1">
    <source>
        <dbReference type="EMBL" id="KAG0584104.1"/>
    </source>
</evidence>
<proteinExistence type="predicted"/>
<name>A0A8T0IJZ0_CERPU</name>
<reference evidence="1" key="1">
    <citation type="submission" date="2020-06" db="EMBL/GenBank/DDBJ databases">
        <title>WGS assembly of Ceratodon purpureus strain R40.</title>
        <authorList>
            <person name="Carey S.B."/>
            <person name="Jenkins J."/>
            <person name="Shu S."/>
            <person name="Lovell J.T."/>
            <person name="Sreedasyam A."/>
            <person name="Maumus F."/>
            <person name="Tiley G.P."/>
            <person name="Fernandez-Pozo N."/>
            <person name="Barry K."/>
            <person name="Chen C."/>
            <person name="Wang M."/>
            <person name="Lipzen A."/>
            <person name="Daum C."/>
            <person name="Saski C.A."/>
            <person name="Payton A.C."/>
            <person name="Mcbreen J.C."/>
            <person name="Conrad R.E."/>
            <person name="Kollar L.M."/>
            <person name="Olsson S."/>
            <person name="Huttunen S."/>
            <person name="Landis J.B."/>
            <person name="Wickett N.J."/>
            <person name="Johnson M.G."/>
            <person name="Rensing S.A."/>
            <person name="Grimwood J."/>
            <person name="Schmutz J."/>
            <person name="Mcdaniel S.F."/>
        </authorList>
    </citation>
    <scope>NUCLEOTIDE SEQUENCE</scope>
    <source>
        <strain evidence="1">R40</strain>
    </source>
</reference>
<dbReference type="EMBL" id="CM026423">
    <property type="protein sequence ID" value="KAG0584104.1"/>
    <property type="molecule type" value="Genomic_DNA"/>
</dbReference>
<keyword evidence="2" id="KW-1185">Reference proteome</keyword>
<dbReference type="AlphaFoldDB" id="A0A8T0IJZ0"/>